<evidence type="ECO:0000313" key="2">
    <source>
        <dbReference type="EMBL" id="KAK9985788.1"/>
    </source>
</evidence>
<dbReference type="InterPro" id="IPR039312">
    <property type="entry name" value="ZPR"/>
</dbReference>
<name>A0AAW2BK55_9ROSI</name>
<keyword evidence="3" id="KW-1185">Reference proteome</keyword>
<protein>
    <submittedName>
        <fullName evidence="2">Uncharacterized protein</fullName>
    </submittedName>
</protein>
<dbReference type="AlphaFoldDB" id="A0AAW2BK55"/>
<proteinExistence type="predicted"/>
<comment type="caution">
    <text evidence="2">The sequence shown here is derived from an EMBL/GenBank/DDBJ whole genome shotgun (WGS) entry which is preliminary data.</text>
</comment>
<gene>
    <name evidence="2" type="ORF">SO802_030739</name>
</gene>
<organism evidence="2 3">
    <name type="scientific">Lithocarpus litseifolius</name>
    <dbReference type="NCBI Taxonomy" id="425828"/>
    <lineage>
        <taxon>Eukaryota</taxon>
        <taxon>Viridiplantae</taxon>
        <taxon>Streptophyta</taxon>
        <taxon>Embryophyta</taxon>
        <taxon>Tracheophyta</taxon>
        <taxon>Spermatophyta</taxon>
        <taxon>Magnoliopsida</taxon>
        <taxon>eudicotyledons</taxon>
        <taxon>Gunneridae</taxon>
        <taxon>Pentapetalae</taxon>
        <taxon>rosids</taxon>
        <taxon>fabids</taxon>
        <taxon>Fagales</taxon>
        <taxon>Fagaceae</taxon>
        <taxon>Lithocarpus</taxon>
    </lineage>
</organism>
<dbReference type="EMBL" id="JAZDWU010000011">
    <property type="protein sequence ID" value="KAK9985788.1"/>
    <property type="molecule type" value="Genomic_DNA"/>
</dbReference>
<feature type="compositionally biased region" description="Low complexity" evidence="1">
    <location>
        <begin position="250"/>
        <end position="279"/>
    </location>
</feature>
<dbReference type="PANTHER" id="PTHR33601:SF1">
    <property type="entry name" value="PROTEIN LITTLE ZIPPER 4"/>
    <property type="match status" value="1"/>
</dbReference>
<dbReference type="PANTHER" id="PTHR33601">
    <property type="entry name" value="PROTEIN LITTLE ZIPPER 4"/>
    <property type="match status" value="1"/>
</dbReference>
<sequence>MIALGKVIFANVILERFGWSSELLIKGDHGRLAAFHIESKLFEVVMDERFYPYSLKDDLQLDILDNVKKMIAVEEVGFDVPQKNGAMRYSNEVKHRILFLVGMLEPFLDPAIATSKSAIAFGDLSSSLLEKCIDFLVIVKVCLAIAMGIGGPRATDSLFDLRCHYYQICFGKRLERIRITEAITFELMRGALQAVRNTFIITMDRLNSKLYLQNCYIMKENEKLRKKAQLLNQENQALLSELKQKLTKGSNPKNNAPNNNIPDLNLNSSSNANPSSSSN</sequence>
<accession>A0AAW2BK55</accession>
<evidence type="ECO:0000313" key="3">
    <source>
        <dbReference type="Proteomes" id="UP001459277"/>
    </source>
</evidence>
<feature type="region of interest" description="Disordered" evidence="1">
    <location>
        <begin position="245"/>
        <end position="279"/>
    </location>
</feature>
<reference evidence="2 3" key="1">
    <citation type="submission" date="2024-01" db="EMBL/GenBank/DDBJ databases">
        <title>A telomere-to-telomere, gap-free genome of sweet tea (Lithocarpus litseifolius).</title>
        <authorList>
            <person name="Zhou J."/>
        </authorList>
    </citation>
    <scope>NUCLEOTIDE SEQUENCE [LARGE SCALE GENOMIC DNA]</scope>
    <source>
        <strain evidence="2">Zhou-2022a</strain>
        <tissue evidence="2">Leaf</tissue>
    </source>
</reference>
<dbReference type="Proteomes" id="UP001459277">
    <property type="component" value="Unassembled WGS sequence"/>
</dbReference>
<evidence type="ECO:0000256" key="1">
    <source>
        <dbReference type="SAM" id="MobiDB-lite"/>
    </source>
</evidence>